<dbReference type="KEGG" id="csn:Cyast_2063"/>
<proteinExistence type="predicted"/>
<protein>
    <submittedName>
        <fullName evidence="1">Late competence development protein ComFB</fullName>
    </submittedName>
</protein>
<dbReference type="HOGENOM" id="CLU_1591784_0_0_3"/>
<keyword evidence="2" id="KW-1185">Reference proteome</keyword>
<sequence>MTEEKNIYKNVMEILVDEEIEYQLIHNRTVNRNLKKYINPVEVATFALNRLPSLYASSTEGINKQRKRALIQYKKEIRQAVTQGFAAVERDPLRKSTPLPSEKKDIISDAKRSLTQLDETLPKEELSLIVEFMENFLNKVQNKEIQPAEVIKLYYLLDFYWEDNGEGLMGNKAVNWYG</sequence>
<dbReference type="eggNOG" id="ENOG5032TXZ">
    <property type="taxonomic scope" value="Bacteria"/>
</dbReference>
<dbReference type="Proteomes" id="UP000010483">
    <property type="component" value="Chromosome"/>
</dbReference>
<name>K9YPH5_CYASC</name>
<dbReference type="PATRIC" id="fig|292563.3.peg.2155"/>
<dbReference type="InterPro" id="IPR019657">
    <property type="entry name" value="ComFB"/>
</dbReference>
<evidence type="ECO:0000313" key="2">
    <source>
        <dbReference type="Proteomes" id="UP000010483"/>
    </source>
</evidence>
<dbReference type="EMBL" id="CP003940">
    <property type="protein sequence ID" value="AFZ48013.1"/>
    <property type="molecule type" value="Genomic_DNA"/>
</dbReference>
<organism evidence="1 2">
    <name type="scientific">Cyanobacterium stanieri (strain ATCC 29140 / PCC 7202)</name>
    <dbReference type="NCBI Taxonomy" id="292563"/>
    <lineage>
        <taxon>Bacteria</taxon>
        <taxon>Bacillati</taxon>
        <taxon>Cyanobacteriota</taxon>
        <taxon>Cyanophyceae</taxon>
        <taxon>Oscillatoriophycideae</taxon>
        <taxon>Chroococcales</taxon>
        <taxon>Geminocystaceae</taxon>
        <taxon>Cyanobacterium</taxon>
    </lineage>
</organism>
<reference evidence="2" key="1">
    <citation type="journal article" date="2013" name="Proc. Natl. Acad. Sci. U.S.A.">
        <title>Improving the coverage of the cyanobacterial phylum using diversity-driven genome sequencing.</title>
        <authorList>
            <person name="Shih P.M."/>
            <person name="Wu D."/>
            <person name="Latifi A."/>
            <person name="Axen S.D."/>
            <person name="Fewer D.P."/>
            <person name="Talla E."/>
            <person name="Calteau A."/>
            <person name="Cai F."/>
            <person name="Tandeau de Marsac N."/>
            <person name="Rippka R."/>
            <person name="Herdman M."/>
            <person name="Sivonen K."/>
            <person name="Coursin T."/>
            <person name="Laurent T."/>
            <person name="Goodwin L."/>
            <person name="Nolan M."/>
            <person name="Davenport K.W."/>
            <person name="Han C.S."/>
            <person name="Rubin E.M."/>
            <person name="Eisen J.A."/>
            <person name="Woyke T."/>
            <person name="Gugger M."/>
            <person name="Kerfeld C.A."/>
        </authorList>
    </citation>
    <scope>NUCLEOTIDE SEQUENCE [LARGE SCALE GENOMIC DNA]</scope>
    <source>
        <strain evidence="2">ATCC 29140 / PCC 7202</strain>
    </source>
</reference>
<dbReference type="AlphaFoldDB" id="K9YPH5"/>
<gene>
    <name evidence="1" type="ordered locus">Cyast_2063</name>
</gene>
<accession>K9YPH5</accession>
<dbReference type="BioCyc" id="CSTA292563:G1353-2067-MONOMER"/>
<evidence type="ECO:0000313" key="1">
    <source>
        <dbReference type="EMBL" id="AFZ48013.1"/>
    </source>
</evidence>
<dbReference type="STRING" id="292563.Cyast_2063"/>
<dbReference type="Pfam" id="PF10719">
    <property type="entry name" value="ComFB"/>
    <property type="match status" value="1"/>
</dbReference>